<protein>
    <recommendedName>
        <fullName evidence="3">Holin</fullName>
    </recommendedName>
</protein>
<reference evidence="2" key="1">
    <citation type="submission" date="2020-04" db="EMBL/GenBank/DDBJ databases">
        <authorList>
            <person name="Chiriac C."/>
            <person name="Salcher M."/>
            <person name="Ghai R."/>
            <person name="Kavagutti S V."/>
        </authorList>
    </citation>
    <scope>NUCLEOTIDE SEQUENCE</scope>
</reference>
<keyword evidence="1" id="KW-0812">Transmembrane</keyword>
<accession>A0A6J5LU48</accession>
<name>A0A6J5LU48_9CAUD</name>
<evidence type="ECO:0008006" key="3">
    <source>
        <dbReference type="Google" id="ProtNLM"/>
    </source>
</evidence>
<keyword evidence="1" id="KW-0472">Membrane</keyword>
<evidence type="ECO:0000256" key="1">
    <source>
        <dbReference type="SAM" id="Phobius"/>
    </source>
</evidence>
<sequence>MDSKSVGMCAATILIKLWADIALSEVGVVVAIIAGISTIIYNVVRLYKELKA</sequence>
<organism evidence="2">
    <name type="scientific">uncultured Caudovirales phage</name>
    <dbReference type="NCBI Taxonomy" id="2100421"/>
    <lineage>
        <taxon>Viruses</taxon>
        <taxon>Duplodnaviria</taxon>
        <taxon>Heunggongvirae</taxon>
        <taxon>Uroviricota</taxon>
        <taxon>Caudoviricetes</taxon>
        <taxon>Peduoviridae</taxon>
        <taxon>Maltschvirus</taxon>
        <taxon>Maltschvirus maltsch</taxon>
    </lineage>
</organism>
<gene>
    <name evidence="2" type="ORF">UFOVP321_50</name>
</gene>
<feature type="transmembrane region" description="Helical" evidence="1">
    <location>
        <begin position="29"/>
        <end position="47"/>
    </location>
</feature>
<dbReference type="EMBL" id="LR796333">
    <property type="protein sequence ID" value="CAB4137651.1"/>
    <property type="molecule type" value="Genomic_DNA"/>
</dbReference>
<proteinExistence type="predicted"/>
<evidence type="ECO:0000313" key="2">
    <source>
        <dbReference type="EMBL" id="CAB4137651.1"/>
    </source>
</evidence>
<keyword evidence="1" id="KW-1133">Transmembrane helix</keyword>